<comment type="caution">
    <text evidence="1">The sequence shown here is derived from an EMBL/GenBank/DDBJ whole genome shotgun (WGS) entry which is preliminary data.</text>
</comment>
<proteinExistence type="predicted"/>
<evidence type="ECO:0000313" key="2">
    <source>
        <dbReference type="Proteomes" id="UP001234202"/>
    </source>
</evidence>
<reference evidence="1" key="1">
    <citation type="submission" date="2023-04" db="EMBL/GenBank/DDBJ databases">
        <title>Draft Genome sequencing of Naganishia species isolated from polar environments using Oxford Nanopore Technology.</title>
        <authorList>
            <person name="Leo P."/>
            <person name="Venkateswaran K."/>
        </authorList>
    </citation>
    <scope>NUCLEOTIDE SEQUENCE</scope>
    <source>
        <strain evidence="1">DBVPG 5303</strain>
    </source>
</reference>
<dbReference type="EMBL" id="JASBWV010000001">
    <property type="protein sequence ID" value="KAJ9127880.1"/>
    <property type="molecule type" value="Genomic_DNA"/>
</dbReference>
<protein>
    <submittedName>
        <fullName evidence="1">Uncharacterized protein</fullName>
    </submittedName>
</protein>
<gene>
    <name evidence="1" type="ORF">QFC24_000165</name>
</gene>
<dbReference type="Proteomes" id="UP001234202">
    <property type="component" value="Unassembled WGS sequence"/>
</dbReference>
<evidence type="ECO:0000313" key="1">
    <source>
        <dbReference type="EMBL" id="KAJ9127880.1"/>
    </source>
</evidence>
<name>A0ACC2XW77_9TREE</name>
<keyword evidence="2" id="KW-1185">Reference proteome</keyword>
<organism evidence="1 2">
    <name type="scientific">Naganishia onofrii</name>
    <dbReference type="NCBI Taxonomy" id="1851511"/>
    <lineage>
        <taxon>Eukaryota</taxon>
        <taxon>Fungi</taxon>
        <taxon>Dikarya</taxon>
        <taxon>Basidiomycota</taxon>
        <taxon>Agaricomycotina</taxon>
        <taxon>Tremellomycetes</taxon>
        <taxon>Filobasidiales</taxon>
        <taxon>Filobasidiaceae</taxon>
        <taxon>Naganishia</taxon>
    </lineage>
</organism>
<sequence length="715" mass="79117">MYFYTQAYISPLGTFLRKVYLGYKTLSFQQTDILREQVLEWCSISASVTKDAQTGLQSSSEAKGVSQTPLQQVQSHPVPLKAEISQAEKSTEDEQMRESSSGMVTMSMDMSVTMDISEQQEQSMDMTLEHTESAANAMNQDTHTIDTPANQPQIPAVDPQASSHLPVSAETFVRPDHNPMKRRRLVNTYSSSPAEFTELDDTLDIRSACVRGDYSLALHSLDRFYNYRFPGHEKKLHQHALLNLASFHYNTGGLESARHILHEAIKVARIEGDQQCLLHCVSLSRRVEAETTVPVSSVLVEGLPPHASDVGPEGEVVPPLDELWNIKRRLDLGEALPDAYNRVWTAAAREESIKKTKRNHKANRNRDQQTHASAQKRSDLITPETLLAGVDVVHSVQASLWHMFGSTVLGDLHEQLALRASSSASKQLLLNISVAAYRQLGAGGALRMVPDPSQNLVFDAFGRDQDLPDRRTTDKLGGHLDAAEVASTHDTPIAALQPLLSIIQTSEEVGLWNVFRQCSVKLSHVLTQIDREVQVDFAHPSQIKSGKEGDGSLMVIAMKEIQGIWDKILASEDDELIFSGAHVLGSASLKQEPDVAMEFAKLALTHAMNLGHQQKIGSSAKILSIAFHNSGRQQERDIVAAFWLQVQKAKSIEDWHQGEPCNALFKKVLCNPLAKSNPSRWKHELRALGQSVRLLPEIIARVGVAVASSQAIVHR</sequence>
<accession>A0ACC2XW77</accession>